<dbReference type="InterPro" id="IPR019786">
    <property type="entry name" value="Zinc_finger_PHD-type_CS"/>
</dbReference>
<feature type="region of interest" description="Disordered" evidence="5">
    <location>
        <begin position="430"/>
        <end position="456"/>
    </location>
</feature>
<feature type="compositionally biased region" description="Low complexity" evidence="5">
    <location>
        <begin position="726"/>
        <end position="740"/>
    </location>
</feature>
<feature type="compositionally biased region" description="Polar residues" evidence="5">
    <location>
        <begin position="609"/>
        <end position="619"/>
    </location>
</feature>
<feature type="compositionally biased region" description="Polar residues" evidence="5">
    <location>
        <begin position="1025"/>
        <end position="1036"/>
    </location>
</feature>
<dbReference type="Gene3D" id="3.30.40.10">
    <property type="entry name" value="Zinc/RING finger domain, C3HC4 (zinc finger)"/>
    <property type="match status" value="1"/>
</dbReference>
<feature type="compositionally biased region" description="Polar residues" evidence="5">
    <location>
        <begin position="872"/>
        <end position="903"/>
    </location>
</feature>
<evidence type="ECO:0000259" key="6">
    <source>
        <dbReference type="PROSITE" id="PS50016"/>
    </source>
</evidence>
<dbReference type="InterPro" id="IPR028938">
    <property type="entry name" value="Rsf1-like"/>
</dbReference>
<evidence type="ECO:0000313" key="8">
    <source>
        <dbReference type="Proteomes" id="UP001303373"/>
    </source>
</evidence>
<dbReference type="Pfam" id="PF00628">
    <property type="entry name" value="PHD"/>
    <property type="match status" value="1"/>
</dbReference>
<gene>
    <name evidence="7" type="ORF">R9X50_00263200</name>
</gene>
<feature type="compositionally biased region" description="Acidic residues" evidence="5">
    <location>
        <begin position="237"/>
        <end position="261"/>
    </location>
</feature>
<dbReference type="PANTHER" id="PTHR14296">
    <property type="entry name" value="REMODELING AND SPACING FACTOR 1"/>
    <property type="match status" value="1"/>
</dbReference>
<protein>
    <submittedName>
        <fullName evidence="7">Cat eye syndrome critical region protein 2</fullName>
    </submittedName>
</protein>
<dbReference type="SMART" id="SM00249">
    <property type="entry name" value="PHD"/>
    <property type="match status" value="1"/>
</dbReference>
<dbReference type="PROSITE" id="PS01359">
    <property type="entry name" value="ZF_PHD_1"/>
    <property type="match status" value="1"/>
</dbReference>
<proteinExistence type="predicted"/>
<dbReference type="Proteomes" id="UP001303373">
    <property type="component" value="Chromosome 3"/>
</dbReference>
<dbReference type="InterPro" id="IPR001965">
    <property type="entry name" value="Znf_PHD"/>
</dbReference>
<feature type="region of interest" description="Disordered" evidence="5">
    <location>
        <begin position="349"/>
        <end position="406"/>
    </location>
</feature>
<feature type="region of interest" description="Disordered" evidence="5">
    <location>
        <begin position="190"/>
        <end position="277"/>
    </location>
</feature>
<dbReference type="InterPro" id="IPR011011">
    <property type="entry name" value="Znf_FYVE_PHD"/>
</dbReference>
<name>A0AAQ3M1L7_9PEZI</name>
<feature type="compositionally biased region" description="Polar residues" evidence="5">
    <location>
        <begin position="843"/>
        <end position="856"/>
    </location>
</feature>
<reference evidence="7 8" key="1">
    <citation type="submission" date="2023-11" db="EMBL/GenBank/DDBJ databases">
        <title>An acidophilic fungus is an integral part of prey digestion in a carnivorous sundew plant.</title>
        <authorList>
            <person name="Tsai I.J."/>
        </authorList>
    </citation>
    <scope>NUCLEOTIDE SEQUENCE [LARGE SCALE GENOMIC DNA]</scope>
    <source>
        <strain evidence="7">169a</strain>
    </source>
</reference>
<feature type="compositionally biased region" description="Pro residues" evidence="5">
    <location>
        <begin position="829"/>
        <end position="840"/>
    </location>
</feature>
<dbReference type="InterPro" id="IPR013083">
    <property type="entry name" value="Znf_RING/FYVE/PHD"/>
</dbReference>
<keyword evidence="3" id="KW-0862">Zinc</keyword>
<dbReference type="SUPFAM" id="SSF57903">
    <property type="entry name" value="FYVE/PHD zinc finger"/>
    <property type="match status" value="1"/>
</dbReference>
<dbReference type="EMBL" id="CP138582">
    <property type="protein sequence ID" value="WPG99813.1"/>
    <property type="molecule type" value="Genomic_DNA"/>
</dbReference>
<feature type="compositionally biased region" description="Polar residues" evidence="5">
    <location>
        <begin position="797"/>
        <end position="812"/>
    </location>
</feature>
<organism evidence="7 8">
    <name type="scientific">Acrodontium crateriforme</name>
    <dbReference type="NCBI Taxonomy" id="150365"/>
    <lineage>
        <taxon>Eukaryota</taxon>
        <taxon>Fungi</taxon>
        <taxon>Dikarya</taxon>
        <taxon>Ascomycota</taxon>
        <taxon>Pezizomycotina</taxon>
        <taxon>Dothideomycetes</taxon>
        <taxon>Dothideomycetidae</taxon>
        <taxon>Mycosphaerellales</taxon>
        <taxon>Teratosphaeriaceae</taxon>
        <taxon>Acrodontium</taxon>
    </lineage>
</organism>
<evidence type="ECO:0000256" key="2">
    <source>
        <dbReference type="ARBA" id="ARBA00022771"/>
    </source>
</evidence>
<feature type="compositionally biased region" description="Basic residues" evidence="5">
    <location>
        <begin position="204"/>
        <end position="220"/>
    </location>
</feature>
<feature type="compositionally biased region" description="Polar residues" evidence="5">
    <location>
        <begin position="263"/>
        <end position="272"/>
    </location>
</feature>
<evidence type="ECO:0000256" key="5">
    <source>
        <dbReference type="SAM" id="MobiDB-lite"/>
    </source>
</evidence>
<keyword evidence="2 4" id="KW-0863">Zinc-finger</keyword>
<dbReference type="PROSITE" id="PS50016">
    <property type="entry name" value="ZF_PHD_2"/>
    <property type="match status" value="1"/>
</dbReference>
<dbReference type="GO" id="GO:0008270">
    <property type="term" value="F:zinc ion binding"/>
    <property type="evidence" value="ECO:0007669"/>
    <property type="project" value="UniProtKB-KW"/>
</dbReference>
<dbReference type="PANTHER" id="PTHR14296:SF3">
    <property type="entry name" value="DIKAR, ISOFORM F"/>
    <property type="match status" value="1"/>
</dbReference>
<feature type="domain" description="PHD-type" evidence="6">
    <location>
        <begin position="477"/>
        <end position="533"/>
    </location>
</feature>
<dbReference type="InterPro" id="IPR019787">
    <property type="entry name" value="Znf_PHD-finger"/>
</dbReference>
<keyword evidence="1" id="KW-0479">Metal-binding</keyword>
<evidence type="ECO:0000256" key="4">
    <source>
        <dbReference type="PROSITE-ProRule" id="PRU00146"/>
    </source>
</evidence>
<feature type="compositionally biased region" description="Basic and acidic residues" evidence="5">
    <location>
        <begin position="445"/>
        <end position="456"/>
    </location>
</feature>
<feature type="region of interest" description="Disordered" evidence="5">
    <location>
        <begin position="537"/>
        <end position="1036"/>
    </location>
</feature>
<dbReference type="AlphaFoldDB" id="A0AAQ3M1L7"/>
<dbReference type="GO" id="GO:0006355">
    <property type="term" value="P:regulation of DNA-templated transcription"/>
    <property type="evidence" value="ECO:0007669"/>
    <property type="project" value="InterPro"/>
</dbReference>
<feature type="compositionally biased region" description="Basic and acidic residues" evidence="5">
    <location>
        <begin position="361"/>
        <end position="406"/>
    </location>
</feature>
<evidence type="ECO:0000256" key="3">
    <source>
        <dbReference type="ARBA" id="ARBA00022833"/>
    </source>
</evidence>
<feature type="compositionally biased region" description="Polar residues" evidence="5">
    <location>
        <begin position="694"/>
        <end position="716"/>
    </location>
</feature>
<evidence type="ECO:0000256" key="1">
    <source>
        <dbReference type="ARBA" id="ARBA00022723"/>
    </source>
</evidence>
<sequence>MPRYKRTRDEAELDLPGEPEIPAKHRETLTKLRNMWEFASLMQYIFLFGSVVRIDDDFDIEDLEAECLTPTPSERLAAIGLSFLKYVSSHRGLTLEIFDEYTRRQYLAKAPALNPFGEEEEPIKFNEMDIYTRIRILHQLSTWTLWNTDRIRGLMPADEDHLNWRMEPIGWDSEENAYYVLDDNRLYCRADEPLPPPTPPRAKATAKPKAKAKSKAKPYRSTRNTKATRSSKRLKVEEEDDELEDEVEDMEVDEREDEGDETAITNGDYTELSQDEPGYGFTSKTWSCIAVTLEDYQNFLSTIFRSRDANEKQLRKHLEEEVMPIIEKRAESIRQKQLKKLRELENLQKMATAKRSGRLANKAEREKEERERQEAEDKRQRDLKMAREEEERQRRIEEGHESRRLTREQRLKEREVKRILHEEELARLQEIEERASSQDPTQDAEGSKRISERQTLTKKELHQKELERLAEEEGNWYFDCAKCGMHGENLDDGTHSIACDKCGVWQHSKCYGFSPKQAESDGFTFICRTCQRKEEDAKKPKIPPLKLHRNPASASPESHQPARPATAEAPYTKATKNNKLPPHLARQLDGDAGHSPQPHRPNEYGPFGNGSNVPQSQIPGQAAEYRYPPVANFASPTSQDRRPSTGFSNSPPPPRPIPTATNGHGAAGSPHQQQHQFIHHNAIASSGGHPGYQQPYSPHQNGHGQNAPSTGAQPLTHSARPYQAYPPSQQGQWNQQQPQSLPIPQPSRPHQPSQHGPARFNGFESSPVKERAQPVPPSSSQPNGPEHQEPSGAPVQSLASTHLPNLSASPRTNLPPPTASHYQQRNGPPGSPVKSSPPRPAQLASSHQLLGQQPQSRYLAESTSQHEHRPAQSPNVMQSTPRQPVSLPRPSSSNGFRPFQTPQMAPMSSAGSPGADIAADGMSGPWPEANKTIPQKKLDQSPAPLPPASSFTGQPVEMRSGLPEGLAPIKALAPSPRQPPTAERTIPVKKMVGPESSPAPVVLPPLHHSPIAPIEKLPPLHETKTSASEQRPSPTQ</sequence>
<evidence type="ECO:0000313" key="7">
    <source>
        <dbReference type="EMBL" id="WPG99813.1"/>
    </source>
</evidence>
<accession>A0AAQ3M1L7</accession>
<dbReference type="GO" id="GO:0031213">
    <property type="term" value="C:RSF complex"/>
    <property type="evidence" value="ECO:0007669"/>
    <property type="project" value="InterPro"/>
</dbReference>
<keyword evidence="8" id="KW-1185">Reference proteome</keyword>